<name>A0ABY5P6T4_9LACT</name>
<sequence>MKIIDVTNSHFDLVNNQLENTDAYHVKVYTIGGTTVIHTQAETHQNIILVNRVRKIHDREIDFTIDFLFHLSSRDNLEILYGHNFVEIESRM</sequence>
<evidence type="ECO:0000313" key="2">
    <source>
        <dbReference type="Proteomes" id="UP001315967"/>
    </source>
</evidence>
<accession>A0ABY5P6T4</accession>
<evidence type="ECO:0000313" key="1">
    <source>
        <dbReference type="EMBL" id="UUX34190.1"/>
    </source>
</evidence>
<dbReference type="EMBL" id="CP102453">
    <property type="protein sequence ID" value="UUX34190.1"/>
    <property type="molecule type" value="Genomic_DNA"/>
</dbReference>
<dbReference type="RefSeq" id="WP_313793693.1">
    <property type="nucleotide sequence ID" value="NZ_CP102453.1"/>
</dbReference>
<dbReference type="Pfam" id="PF08860">
    <property type="entry name" value="DUF1827"/>
    <property type="match status" value="1"/>
</dbReference>
<dbReference type="InterPro" id="IPR038226">
    <property type="entry name" value="LMG18311-like_sf"/>
</dbReference>
<protein>
    <submittedName>
        <fullName evidence="1">DUF1827 family protein</fullName>
    </submittedName>
</protein>
<organism evidence="1 2">
    <name type="scientific">Fundicoccus culcitae</name>
    <dbReference type="NCBI Taxonomy" id="2969821"/>
    <lineage>
        <taxon>Bacteria</taxon>
        <taxon>Bacillati</taxon>
        <taxon>Bacillota</taxon>
        <taxon>Bacilli</taxon>
        <taxon>Lactobacillales</taxon>
        <taxon>Aerococcaceae</taxon>
        <taxon>Fundicoccus</taxon>
    </lineage>
</organism>
<dbReference type="Gene3D" id="3.40.1720.10">
    <property type="entry name" value="Streptococcus thermophilus LMG 18311 protein like"/>
    <property type="match status" value="1"/>
</dbReference>
<dbReference type="InterPro" id="IPR014959">
    <property type="entry name" value="DUF1827"/>
</dbReference>
<gene>
    <name evidence="1" type="ORF">NRE15_00535</name>
</gene>
<dbReference type="Proteomes" id="UP001315967">
    <property type="component" value="Chromosome"/>
</dbReference>
<reference evidence="1 2" key="1">
    <citation type="submission" date="2022-08" db="EMBL/GenBank/DDBJ databases">
        <title>Aerococcaceae sp. nov isolated from spoiled eye mask.</title>
        <authorList>
            <person name="Zhou G."/>
            <person name="Xie X.-B."/>
            <person name="Shi Q.-S."/>
            <person name="Wang Y.-S."/>
            <person name="Wen X."/>
            <person name="Peng H."/>
            <person name="Yang X.-J."/>
            <person name="Tao H.-B."/>
            <person name="Huang X.-M."/>
        </authorList>
    </citation>
    <scope>NUCLEOTIDE SEQUENCE [LARGE SCALE GENOMIC DNA]</scope>
    <source>
        <strain evidence="2">DM20194951</strain>
    </source>
</reference>
<proteinExistence type="predicted"/>
<keyword evidence="2" id="KW-1185">Reference proteome</keyword>